<comment type="caution">
    <text evidence="7">The sequence shown here is derived from an EMBL/GenBank/DDBJ whole genome shotgun (WGS) entry which is preliminary data.</text>
</comment>
<sequence>MDGGTGKKFTYATVVLAGVASLSATLLSAVSIWLQLKNYRKPLLQRYVVRILLMVPIYSISSWSSMVSLRLAFWLDPIRDIYEAFTIYTFFQLLINYLGGERALIIMTHGRAPVQHLWPLNLVLPRVDISDPHTFLAIKRGILQYAWLKPILSLAAIIMKATGTYQEGYIGLSSGYFWSGIIYNISVTVSLYALGLFWVCMHQDLKPFRPVPKFLCIKLIIFASYWQGFFLSILVWLGAIPDDVKGYTPDNLAAAIQDFLICIEMPGFAIAHWYAFSWHDFADNRISSARMPVWYALRDAYGIRDLIQDSKETFKGDKYGYRVFDSGDKIMAHEASRSRLARLKDGMRYERGGKGKYWIPTPNEINQTTPLLGANGGGPSRRHDLMSPTAIVPEDAILDPDEELLYDKARRLEFGDWNYPVVTVNEPLRERYRSPYSGGYQHSYTERFHQRVQQSPQPSLNPEAPLDRRRKPAPEAPQVAEPDTKGKKKKKKGEGAQKSSPGGHSKGKDPLEIAYGPVVGTDPVLTEDDFEVDTEAGMHQPQHEPHPSGMETPRQEDSHDQDSETWDGGSRDRENASPPYAIAGDEDEFKNVWER</sequence>
<dbReference type="InterPro" id="IPR005178">
    <property type="entry name" value="Ostalpha/TMEM184C"/>
</dbReference>
<evidence type="ECO:0000256" key="4">
    <source>
        <dbReference type="ARBA" id="ARBA00023136"/>
    </source>
</evidence>
<keyword evidence="3 6" id="KW-1133">Transmembrane helix</keyword>
<feature type="compositionally biased region" description="Acidic residues" evidence="5">
    <location>
        <begin position="525"/>
        <end position="534"/>
    </location>
</feature>
<keyword evidence="8" id="KW-1185">Reference proteome</keyword>
<dbReference type="SMART" id="SM01417">
    <property type="entry name" value="Solute_trans_a"/>
    <property type="match status" value="1"/>
</dbReference>
<gene>
    <name evidence="7" type="ORF">VTK73DRAFT_4230</name>
</gene>
<evidence type="ECO:0000256" key="1">
    <source>
        <dbReference type="ARBA" id="ARBA00004141"/>
    </source>
</evidence>
<evidence type="ECO:0000256" key="3">
    <source>
        <dbReference type="ARBA" id="ARBA00022989"/>
    </source>
</evidence>
<proteinExistence type="predicted"/>
<keyword evidence="4 6" id="KW-0472">Membrane</keyword>
<feature type="region of interest" description="Disordered" evidence="5">
    <location>
        <begin position="448"/>
        <end position="595"/>
    </location>
</feature>
<organism evidence="7 8">
    <name type="scientific">Phialemonium thermophilum</name>
    <dbReference type="NCBI Taxonomy" id="223376"/>
    <lineage>
        <taxon>Eukaryota</taxon>
        <taxon>Fungi</taxon>
        <taxon>Dikarya</taxon>
        <taxon>Ascomycota</taxon>
        <taxon>Pezizomycotina</taxon>
        <taxon>Sordariomycetes</taxon>
        <taxon>Sordariomycetidae</taxon>
        <taxon>Cephalothecales</taxon>
        <taxon>Cephalothecaceae</taxon>
        <taxon>Phialemonium</taxon>
    </lineage>
</organism>
<reference evidence="7 8" key="1">
    <citation type="journal article" date="2024" name="Commun. Biol.">
        <title>Comparative genomic analysis of thermophilic fungi reveals convergent evolutionary adaptations and gene losses.</title>
        <authorList>
            <person name="Steindorff A.S."/>
            <person name="Aguilar-Pontes M.V."/>
            <person name="Robinson A.J."/>
            <person name="Andreopoulos B."/>
            <person name="LaButti K."/>
            <person name="Kuo A."/>
            <person name="Mondo S."/>
            <person name="Riley R."/>
            <person name="Otillar R."/>
            <person name="Haridas S."/>
            <person name="Lipzen A."/>
            <person name="Grimwood J."/>
            <person name="Schmutz J."/>
            <person name="Clum A."/>
            <person name="Reid I.D."/>
            <person name="Moisan M.C."/>
            <person name="Butler G."/>
            <person name="Nguyen T.T.M."/>
            <person name="Dewar K."/>
            <person name="Conant G."/>
            <person name="Drula E."/>
            <person name="Henrissat B."/>
            <person name="Hansel C."/>
            <person name="Singer S."/>
            <person name="Hutchinson M.I."/>
            <person name="de Vries R.P."/>
            <person name="Natvig D.O."/>
            <person name="Powell A.J."/>
            <person name="Tsang A."/>
            <person name="Grigoriev I.V."/>
        </authorList>
    </citation>
    <scope>NUCLEOTIDE SEQUENCE [LARGE SCALE GENOMIC DNA]</scope>
    <source>
        <strain evidence="7 8">ATCC 24622</strain>
    </source>
</reference>
<feature type="compositionally biased region" description="Basic and acidic residues" evidence="5">
    <location>
        <begin position="553"/>
        <end position="562"/>
    </location>
</feature>
<feature type="transmembrane region" description="Helical" evidence="6">
    <location>
        <begin position="48"/>
        <end position="75"/>
    </location>
</feature>
<dbReference type="EMBL" id="JAZHXJ010000242">
    <property type="protein sequence ID" value="KAL1867351.1"/>
    <property type="molecule type" value="Genomic_DNA"/>
</dbReference>
<comment type="subcellular location">
    <subcellularLocation>
        <location evidence="1">Membrane</location>
        <topology evidence="1">Multi-pass membrane protein</topology>
    </subcellularLocation>
</comment>
<dbReference type="PANTHER" id="PTHR23423">
    <property type="entry name" value="ORGANIC SOLUTE TRANSPORTER-RELATED"/>
    <property type="match status" value="1"/>
</dbReference>
<feature type="compositionally biased region" description="Polar residues" evidence="5">
    <location>
        <begin position="451"/>
        <end position="460"/>
    </location>
</feature>
<evidence type="ECO:0000313" key="7">
    <source>
        <dbReference type="EMBL" id="KAL1867351.1"/>
    </source>
</evidence>
<feature type="transmembrane region" description="Helical" evidence="6">
    <location>
        <begin position="252"/>
        <end position="276"/>
    </location>
</feature>
<evidence type="ECO:0008006" key="9">
    <source>
        <dbReference type="Google" id="ProtNLM"/>
    </source>
</evidence>
<evidence type="ECO:0000256" key="5">
    <source>
        <dbReference type="SAM" id="MobiDB-lite"/>
    </source>
</evidence>
<dbReference type="Pfam" id="PF03619">
    <property type="entry name" value="Solute_trans_a"/>
    <property type="match status" value="1"/>
</dbReference>
<feature type="transmembrane region" description="Helical" evidence="6">
    <location>
        <begin position="219"/>
        <end position="240"/>
    </location>
</feature>
<keyword evidence="2 6" id="KW-0812">Transmembrane</keyword>
<name>A0ABR3WUJ8_9PEZI</name>
<evidence type="ECO:0000256" key="6">
    <source>
        <dbReference type="SAM" id="Phobius"/>
    </source>
</evidence>
<feature type="transmembrane region" description="Helical" evidence="6">
    <location>
        <begin position="177"/>
        <end position="199"/>
    </location>
</feature>
<evidence type="ECO:0000256" key="2">
    <source>
        <dbReference type="ARBA" id="ARBA00022692"/>
    </source>
</evidence>
<feature type="transmembrane region" description="Helical" evidence="6">
    <location>
        <begin position="146"/>
        <end position="165"/>
    </location>
</feature>
<accession>A0ABR3WUJ8</accession>
<feature type="transmembrane region" description="Helical" evidence="6">
    <location>
        <begin position="12"/>
        <end position="36"/>
    </location>
</feature>
<evidence type="ECO:0000313" key="8">
    <source>
        <dbReference type="Proteomes" id="UP001586593"/>
    </source>
</evidence>
<protein>
    <recommendedName>
        <fullName evidence="9">DUF300-domain-containing protein</fullName>
    </recommendedName>
</protein>
<feature type="transmembrane region" description="Helical" evidence="6">
    <location>
        <begin position="81"/>
        <end position="99"/>
    </location>
</feature>
<dbReference type="Proteomes" id="UP001586593">
    <property type="component" value="Unassembled WGS sequence"/>
</dbReference>